<dbReference type="InParanoid" id="G8ZU05"/>
<dbReference type="InterPro" id="IPR036864">
    <property type="entry name" value="Zn2-C6_fun-type_DNA-bd_sf"/>
</dbReference>
<evidence type="ECO:0000313" key="8">
    <source>
        <dbReference type="Proteomes" id="UP000005627"/>
    </source>
</evidence>
<dbReference type="InterPro" id="IPR050987">
    <property type="entry name" value="AtrR-like"/>
</dbReference>
<dbReference type="InterPro" id="IPR007219">
    <property type="entry name" value="XnlR_reg_dom"/>
</dbReference>
<dbReference type="SUPFAM" id="SSF57701">
    <property type="entry name" value="Zn2/Cys6 DNA-binding domain"/>
    <property type="match status" value="1"/>
</dbReference>
<keyword evidence="8" id="KW-1185">Reference proteome</keyword>
<evidence type="ECO:0000256" key="1">
    <source>
        <dbReference type="ARBA" id="ARBA00004123"/>
    </source>
</evidence>
<gene>
    <name evidence="7" type="primary">TDEL0D05150</name>
    <name evidence="7" type="ORF">TDEL_0D05150</name>
</gene>
<evidence type="ECO:0000256" key="4">
    <source>
        <dbReference type="ARBA" id="ARBA00023125"/>
    </source>
</evidence>
<dbReference type="Pfam" id="PF04082">
    <property type="entry name" value="Fungal_trans"/>
    <property type="match status" value="1"/>
</dbReference>
<dbReference type="EMBL" id="HE616745">
    <property type="protein sequence ID" value="CCE92099.1"/>
    <property type="molecule type" value="Genomic_DNA"/>
</dbReference>
<dbReference type="eggNOG" id="ENOG502QZJZ">
    <property type="taxonomic scope" value="Eukaryota"/>
</dbReference>
<dbReference type="Proteomes" id="UP000005627">
    <property type="component" value="Chromosome 4"/>
</dbReference>
<feature type="domain" description="Zn(2)-C6 fungal-type" evidence="6">
    <location>
        <begin position="117"/>
        <end position="150"/>
    </location>
</feature>
<dbReference type="SMART" id="SM00066">
    <property type="entry name" value="GAL4"/>
    <property type="match status" value="1"/>
</dbReference>
<dbReference type="FunCoup" id="G8ZU05">
    <property type="interactions" value="397"/>
</dbReference>
<evidence type="ECO:0000313" key="7">
    <source>
        <dbReference type="EMBL" id="CCE92099.1"/>
    </source>
</evidence>
<keyword evidence="3" id="KW-0862">Zinc</keyword>
<evidence type="ECO:0000256" key="3">
    <source>
        <dbReference type="ARBA" id="ARBA00022833"/>
    </source>
</evidence>
<dbReference type="GO" id="GO:0006351">
    <property type="term" value="P:DNA-templated transcription"/>
    <property type="evidence" value="ECO:0007669"/>
    <property type="project" value="InterPro"/>
</dbReference>
<evidence type="ECO:0000256" key="5">
    <source>
        <dbReference type="ARBA" id="ARBA00023242"/>
    </source>
</evidence>
<dbReference type="GeneID" id="11503466"/>
<dbReference type="GO" id="GO:0000981">
    <property type="term" value="F:DNA-binding transcription factor activity, RNA polymerase II-specific"/>
    <property type="evidence" value="ECO:0007669"/>
    <property type="project" value="InterPro"/>
</dbReference>
<dbReference type="CDD" id="cd12148">
    <property type="entry name" value="fungal_TF_MHR"/>
    <property type="match status" value="1"/>
</dbReference>
<accession>G8ZU05</accession>
<evidence type="ECO:0000259" key="6">
    <source>
        <dbReference type="PROSITE" id="PS50048"/>
    </source>
</evidence>
<comment type="subcellular location">
    <subcellularLocation>
        <location evidence="1">Nucleus</location>
    </subcellularLocation>
</comment>
<dbReference type="Pfam" id="PF00172">
    <property type="entry name" value="Zn_clus"/>
    <property type="match status" value="1"/>
</dbReference>
<dbReference type="Gene3D" id="4.10.240.10">
    <property type="entry name" value="Zn(2)-C6 fungal-type DNA-binding domain"/>
    <property type="match status" value="1"/>
</dbReference>
<dbReference type="GO" id="GO:0008270">
    <property type="term" value="F:zinc ion binding"/>
    <property type="evidence" value="ECO:0007669"/>
    <property type="project" value="InterPro"/>
</dbReference>
<dbReference type="GO" id="GO:0045944">
    <property type="term" value="P:positive regulation of transcription by RNA polymerase II"/>
    <property type="evidence" value="ECO:0007669"/>
    <property type="project" value="EnsemblFungi"/>
</dbReference>
<evidence type="ECO:0000256" key="2">
    <source>
        <dbReference type="ARBA" id="ARBA00022723"/>
    </source>
</evidence>
<protein>
    <recommendedName>
        <fullName evidence="6">Zn(2)-C6 fungal-type domain-containing protein</fullName>
    </recommendedName>
</protein>
<dbReference type="GO" id="GO:0009651">
    <property type="term" value="P:response to salt stress"/>
    <property type="evidence" value="ECO:0007669"/>
    <property type="project" value="EnsemblFungi"/>
</dbReference>
<keyword evidence="4" id="KW-0238">DNA-binding</keyword>
<name>G8ZU05_TORDE</name>
<dbReference type="KEGG" id="tdl:TDEL_0D05150"/>
<dbReference type="SMART" id="SM00906">
    <property type="entry name" value="Fungal_trans"/>
    <property type="match status" value="1"/>
</dbReference>
<dbReference type="GO" id="GO:0003677">
    <property type="term" value="F:DNA binding"/>
    <property type="evidence" value="ECO:0007669"/>
    <property type="project" value="UniProtKB-KW"/>
</dbReference>
<organism evidence="7 8">
    <name type="scientific">Torulaspora delbrueckii</name>
    <name type="common">Yeast</name>
    <name type="synonym">Candida colliculosa</name>
    <dbReference type="NCBI Taxonomy" id="4950"/>
    <lineage>
        <taxon>Eukaryota</taxon>
        <taxon>Fungi</taxon>
        <taxon>Dikarya</taxon>
        <taxon>Ascomycota</taxon>
        <taxon>Saccharomycotina</taxon>
        <taxon>Saccharomycetes</taxon>
        <taxon>Saccharomycetales</taxon>
        <taxon>Saccharomycetaceae</taxon>
        <taxon>Torulaspora</taxon>
    </lineage>
</organism>
<keyword evidence="5" id="KW-0539">Nucleus</keyword>
<dbReference type="AlphaFoldDB" id="G8ZU05"/>
<dbReference type="PANTHER" id="PTHR46910">
    <property type="entry name" value="TRANSCRIPTION FACTOR PDR1"/>
    <property type="match status" value="1"/>
</dbReference>
<dbReference type="HOGENOM" id="CLU_008153_0_0_1"/>
<reference evidence="7 8" key="1">
    <citation type="journal article" date="2011" name="Proc. Natl. Acad. Sci. U.S.A.">
        <title>Evolutionary erosion of yeast sex chromosomes by mating-type switching accidents.</title>
        <authorList>
            <person name="Gordon J.L."/>
            <person name="Armisen D."/>
            <person name="Proux-Wera E."/>
            <person name="Oheigeartaigh S.S."/>
            <person name="Byrne K.P."/>
            <person name="Wolfe K.H."/>
        </authorList>
    </citation>
    <scope>NUCLEOTIDE SEQUENCE [LARGE SCALE GENOMIC DNA]</scope>
    <source>
        <strain evidence="8">ATCC 10662 / CBS 1146 / NBRC 0425 / NCYC 2629 / NRRL Y-866</strain>
    </source>
</reference>
<dbReference type="OrthoDB" id="2123952at2759"/>
<dbReference type="PROSITE" id="PS00463">
    <property type="entry name" value="ZN2_CY6_FUNGAL_1"/>
    <property type="match status" value="1"/>
</dbReference>
<dbReference type="PROSITE" id="PS50048">
    <property type="entry name" value="ZN2_CY6_FUNGAL_2"/>
    <property type="match status" value="1"/>
</dbReference>
<dbReference type="CDD" id="cd00067">
    <property type="entry name" value="GAL4"/>
    <property type="match status" value="1"/>
</dbReference>
<dbReference type="PANTHER" id="PTHR46910:SF3">
    <property type="entry name" value="HALOTOLERANCE PROTEIN 9-RELATED"/>
    <property type="match status" value="1"/>
</dbReference>
<dbReference type="STRING" id="1076872.G8ZU05"/>
<dbReference type="GO" id="GO:0005634">
    <property type="term" value="C:nucleus"/>
    <property type="evidence" value="ECO:0007669"/>
    <property type="project" value="UniProtKB-SubCell"/>
</dbReference>
<keyword evidence="2" id="KW-0479">Metal-binding</keyword>
<proteinExistence type="predicted"/>
<dbReference type="RefSeq" id="XP_003681310.1">
    <property type="nucleotide sequence ID" value="XM_003681262.1"/>
</dbReference>
<sequence>MNGLNLFLKKDGSALQDQFWAENVVPTSSGTGNTGVRTNGQTHNGYHLNSCPQQGPVRSQAAGYASVPYNQLQQGAMQYSPMPLPPSIMAHSGAVMIGSGSSNPSSPQQSKKRVARACDHCRRRKIKCDPVNPQTNKCSNCTKYDANCTFRVRDDVEKRKRANEAIDGSGGVSEDLNILGFAPTPGMGQNGDEYHAGNMERFESMPFVPKCNERKADLSGKVEKLDKKVSVIADNLTKMRWMLERLVQGNEVISQPDNRLKSKPKQYSTTLLTPRILNWADKKLQTHQTENSIIAPIRELLTTTTKWHLLQMKAVTDFSVPFFKDGKYCLHPIPPRIQAKRIVESFRSAMLVASAPAIIMADYYSSLIDEYYTSECLSYAELLLVNASICFSASRMSVMNSSDSYRLRKDRYDPSKEELRKIEHDTLLNAIYYYNRVSVGGPSVTGVQGLLLLSVYLQETLDTELAYATHSTAVRFAVDLGLNQISSYVNLTMEEEVLRRSLWWLCCNCDKVFAVFLSRLTLIKDQDMDMLSDENYFEFAKRTLELKKPKFKDEIRKLPNLESCLSYMVDFCDFLPMHMSYFILKLIRFEEKIIENCFTVRSTVNCSFDNTIDRVLVLREDLDNWAKTLHPSMQLSSYKNYISLLYVRDGVDNPALTFETACSRVLRSHFRCMHARIVLSMFAVAFIVDNAAQSIGSRHQITSIHRLFVDDQVEYCVQMLKLFQMVDYERHLYNALLFSLLTGVFTLILYAIKNIDDEPNERMTEIIQLLIATHSHLVGDNAEYLVSDNYKWNTSVFFYTILLTRLLQSYNARHSRNKKPAFKLGIYDGMLEKIMRHADKLKNDSIDRMVSYMRDFNLTEDQSKVNFVEPSSHFFPLSQNSVPGIRDSTLRFFRSSEPFEILPTPSRGHKNLDEQVHQEESLFRTEGLSLSEYSDTFNPEAFAEELIGPDTIFSTVDVSGQNYEELQDSFYPYALFYDRDTRFSHVLADRLGQPRG</sequence>
<dbReference type="InterPro" id="IPR001138">
    <property type="entry name" value="Zn2Cys6_DnaBD"/>
</dbReference>